<evidence type="ECO:0000313" key="2">
    <source>
        <dbReference type="EMBL" id="JAU93571.1"/>
    </source>
</evidence>
<proteinExistence type="predicted"/>
<dbReference type="InterPro" id="IPR025398">
    <property type="entry name" value="DUF4371"/>
</dbReference>
<dbReference type="SMART" id="SM00597">
    <property type="entry name" value="ZnF_TTF"/>
    <property type="match status" value="1"/>
</dbReference>
<gene>
    <name evidence="2" type="ORF">MP_TR13148_c1_g1_i1_g.38508</name>
</gene>
<feature type="domain" description="TTF-type" evidence="1">
    <location>
        <begin position="117"/>
        <end position="202"/>
    </location>
</feature>
<reference evidence="2" key="1">
    <citation type="submission" date="2016-07" db="EMBL/GenBank/DDBJ databases">
        <title>De novo transcriptome assembly of four accessions of the metal hyperaccumulator plant Noccaea caerulescens.</title>
        <authorList>
            <person name="Blande D."/>
            <person name="Halimaa P."/>
            <person name="Tervahauta A.I."/>
            <person name="Aarts M.G."/>
            <person name="Karenlampi S.O."/>
        </authorList>
    </citation>
    <scope>NUCLEOTIDE SEQUENCE</scope>
</reference>
<accession>A0A1J3JM83</accession>
<name>A0A1J3JM83_NOCCA</name>
<dbReference type="PANTHER" id="PTHR45749:SF35">
    <property type="entry name" value="AC-LIKE TRANSPOSASE-RELATED"/>
    <property type="match status" value="1"/>
</dbReference>
<dbReference type="EMBL" id="GEVM01012367">
    <property type="protein sequence ID" value="JAU93571.1"/>
    <property type="molecule type" value="Transcribed_RNA"/>
</dbReference>
<dbReference type="InterPro" id="IPR006580">
    <property type="entry name" value="Znf_TTF"/>
</dbReference>
<dbReference type="Pfam" id="PF14291">
    <property type="entry name" value="DUF4371"/>
    <property type="match status" value="1"/>
</dbReference>
<evidence type="ECO:0000259" key="1">
    <source>
        <dbReference type="SMART" id="SM00597"/>
    </source>
</evidence>
<sequence>MPPSGHDKRQKKKHVEKFIQSQKGSLDQFVVRKTCEKEKNDNTNIGASSAPVLDAPEVLENFDDVGVSNVIDIYDPRNWDMLDLKLIEALAINGPKRDLSIVKGPKNKVCRRFVSSCYTRELPNGETSDRKWLVYSKELDKAFCFCCKIFKKGIKKSQLGKNGLSDWTHILVRLKEHEKSKEHLLNMTAWIELRHRLKKNETIDKVAQELFKKEKDYWKNVLIRIIAVMKYLAKHNLAFRGTHEKLYQNSNGNFLGLIETLAKFDSVIKEHVYRITSNSIQHHYLSHKIQNELILLIASRIKSKIIAKVKEAKYFSVILDCTPDASHQEQMTLILSCFCREKFFKTEALEVISKDIYVAREIKRFSFDSN</sequence>
<organism evidence="2">
    <name type="scientific">Noccaea caerulescens</name>
    <name type="common">Alpine penny-cress</name>
    <name type="synonym">Thlaspi caerulescens</name>
    <dbReference type="NCBI Taxonomy" id="107243"/>
    <lineage>
        <taxon>Eukaryota</taxon>
        <taxon>Viridiplantae</taxon>
        <taxon>Streptophyta</taxon>
        <taxon>Embryophyta</taxon>
        <taxon>Tracheophyta</taxon>
        <taxon>Spermatophyta</taxon>
        <taxon>Magnoliopsida</taxon>
        <taxon>eudicotyledons</taxon>
        <taxon>Gunneridae</taxon>
        <taxon>Pentapetalae</taxon>
        <taxon>rosids</taxon>
        <taxon>malvids</taxon>
        <taxon>Brassicales</taxon>
        <taxon>Brassicaceae</taxon>
        <taxon>Coluteocarpeae</taxon>
        <taxon>Noccaea</taxon>
    </lineage>
</organism>
<dbReference type="PANTHER" id="PTHR45749">
    <property type="match status" value="1"/>
</dbReference>
<protein>
    <submittedName>
        <fullName evidence="2">Zinc finger MYM-type protein 5</fullName>
    </submittedName>
</protein>
<dbReference type="AlphaFoldDB" id="A0A1J3JM83"/>